<feature type="transmembrane region" description="Helical" evidence="5">
    <location>
        <begin position="107"/>
        <end position="128"/>
    </location>
</feature>
<evidence type="ECO:0000313" key="7">
    <source>
        <dbReference type="EMBL" id="PAT40120.1"/>
    </source>
</evidence>
<keyword evidence="2 5" id="KW-0812">Transmembrane</keyword>
<dbReference type="GO" id="GO:0000271">
    <property type="term" value="P:polysaccharide biosynthetic process"/>
    <property type="evidence" value="ECO:0007669"/>
    <property type="project" value="InterPro"/>
</dbReference>
<evidence type="ECO:0000256" key="1">
    <source>
        <dbReference type="ARBA" id="ARBA00004141"/>
    </source>
</evidence>
<sequence length="152" mass="16839">MRLSLLYSLFCALAIAVNIGTQEAVVRLGHWLQQQLDMATPLPGLILLSIAAGTATGLVVKYLLDKRYIFRFQPKSAAHDGKTFVRYTLMGLATTLIFWGFEYGFWLIFQSAAMRYLGGVIGLVLGYVSKYHLDKRFVFTPAAAEGSQGRPA</sequence>
<evidence type="ECO:0000256" key="4">
    <source>
        <dbReference type="ARBA" id="ARBA00023136"/>
    </source>
</evidence>
<comment type="subcellular location">
    <subcellularLocation>
        <location evidence="1">Membrane</location>
        <topology evidence="1">Multi-pass membrane protein</topology>
    </subcellularLocation>
</comment>
<dbReference type="GO" id="GO:0016020">
    <property type="term" value="C:membrane"/>
    <property type="evidence" value="ECO:0007669"/>
    <property type="project" value="UniProtKB-SubCell"/>
</dbReference>
<feature type="transmembrane region" description="Helical" evidence="5">
    <location>
        <begin position="84"/>
        <end position="101"/>
    </location>
</feature>
<organism evidence="7 8">
    <name type="scientific">Vandammella animalimorsus</name>
    <dbReference type="NCBI Taxonomy" id="2029117"/>
    <lineage>
        <taxon>Bacteria</taxon>
        <taxon>Pseudomonadati</taxon>
        <taxon>Pseudomonadota</taxon>
        <taxon>Betaproteobacteria</taxon>
        <taxon>Burkholderiales</taxon>
        <taxon>Comamonadaceae</taxon>
        <taxon>Vandammella</taxon>
    </lineage>
</organism>
<comment type="caution">
    <text evidence="7">The sequence shown here is derived from an EMBL/GenBank/DDBJ whole genome shotgun (WGS) entry which is preliminary data.</text>
</comment>
<evidence type="ECO:0000256" key="3">
    <source>
        <dbReference type="ARBA" id="ARBA00022989"/>
    </source>
</evidence>
<dbReference type="Proteomes" id="UP000218644">
    <property type="component" value="Unassembled WGS sequence"/>
</dbReference>
<name>A0A2A2ANF3_9BURK</name>
<evidence type="ECO:0000313" key="8">
    <source>
        <dbReference type="Proteomes" id="UP000218644"/>
    </source>
</evidence>
<dbReference type="NCBIfam" id="NF037976">
    <property type="entry name" value="gtrA_1"/>
    <property type="match status" value="1"/>
</dbReference>
<proteinExistence type="predicted"/>
<feature type="domain" description="GtrA/DPMS transmembrane" evidence="6">
    <location>
        <begin position="43"/>
        <end position="139"/>
    </location>
</feature>
<accession>A0A2A2ANF3</accession>
<dbReference type="EMBL" id="NSJD01000009">
    <property type="protein sequence ID" value="PAT40120.1"/>
    <property type="molecule type" value="Genomic_DNA"/>
</dbReference>
<gene>
    <name evidence="7" type="ORF">CK623_07310</name>
</gene>
<reference evidence="7 8" key="1">
    <citation type="submission" date="2017-08" db="EMBL/GenBank/DDBJ databases">
        <title>WGS of Clinical strains of the CDC Group NO-1 linked to zoonotic infections in humans.</title>
        <authorList>
            <person name="Bernier A.-M."/>
            <person name="Bernard K."/>
        </authorList>
    </citation>
    <scope>NUCLEOTIDE SEQUENCE [LARGE SCALE GENOMIC DNA]</scope>
    <source>
        <strain evidence="7 8">NML79-0751</strain>
    </source>
</reference>
<protein>
    <recommendedName>
        <fullName evidence="6">GtrA/DPMS transmembrane domain-containing protein</fullName>
    </recommendedName>
</protein>
<dbReference type="InterPro" id="IPR007267">
    <property type="entry name" value="GtrA_DPMS_TM"/>
</dbReference>
<keyword evidence="4 5" id="KW-0472">Membrane</keyword>
<feature type="transmembrane region" description="Helical" evidence="5">
    <location>
        <begin position="42"/>
        <end position="64"/>
    </location>
</feature>
<dbReference type="AlphaFoldDB" id="A0A2A2ANF3"/>
<keyword evidence="3 5" id="KW-1133">Transmembrane helix</keyword>
<dbReference type="Pfam" id="PF04138">
    <property type="entry name" value="GtrA_DPMS_TM"/>
    <property type="match status" value="1"/>
</dbReference>
<evidence type="ECO:0000256" key="2">
    <source>
        <dbReference type="ARBA" id="ARBA00022692"/>
    </source>
</evidence>
<dbReference type="RefSeq" id="WP_095556943.1">
    <property type="nucleotide sequence ID" value="NZ_NSJD01000009.1"/>
</dbReference>
<evidence type="ECO:0000256" key="5">
    <source>
        <dbReference type="SAM" id="Phobius"/>
    </source>
</evidence>
<evidence type="ECO:0000259" key="6">
    <source>
        <dbReference type="Pfam" id="PF04138"/>
    </source>
</evidence>